<evidence type="ECO:0000256" key="6">
    <source>
        <dbReference type="ARBA" id="ARBA00023053"/>
    </source>
</evidence>
<dbReference type="GO" id="GO:0005886">
    <property type="term" value="C:plasma membrane"/>
    <property type="evidence" value="ECO:0007669"/>
    <property type="project" value="UniProtKB-SubCell"/>
</dbReference>
<feature type="transmembrane region" description="Helical" evidence="10">
    <location>
        <begin position="303"/>
        <end position="328"/>
    </location>
</feature>
<keyword evidence="8 10" id="KW-0472">Membrane</keyword>
<dbReference type="EMBL" id="WOGU01000003">
    <property type="protein sequence ID" value="MUN62380.1"/>
    <property type="molecule type" value="Genomic_DNA"/>
</dbReference>
<evidence type="ECO:0000313" key="12">
    <source>
        <dbReference type="EMBL" id="MUN62380.1"/>
    </source>
</evidence>
<feature type="transmembrane region" description="Helical" evidence="10">
    <location>
        <begin position="51"/>
        <end position="68"/>
    </location>
</feature>
<protein>
    <submittedName>
        <fullName evidence="12">Sodium:proton antiporter</fullName>
    </submittedName>
</protein>
<feature type="transmembrane region" description="Helical" evidence="10">
    <location>
        <begin position="182"/>
        <end position="203"/>
    </location>
</feature>
<comment type="subcellular location">
    <subcellularLocation>
        <location evidence="1">Cell membrane</location>
        <topology evidence="1">Multi-pass membrane protein</topology>
    </subcellularLocation>
</comment>
<dbReference type="GO" id="GO:0015386">
    <property type="term" value="F:potassium:proton antiporter activity"/>
    <property type="evidence" value="ECO:0007669"/>
    <property type="project" value="TreeGrafter"/>
</dbReference>
<feature type="transmembrane region" description="Helical" evidence="10">
    <location>
        <begin position="215"/>
        <end position="245"/>
    </location>
</feature>
<keyword evidence="5 10" id="KW-1133">Transmembrane helix</keyword>
<proteinExistence type="predicted"/>
<evidence type="ECO:0000256" key="8">
    <source>
        <dbReference type="ARBA" id="ARBA00023136"/>
    </source>
</evidence>
<evidence type="ECO:0000256" key="9">
    <source>
        <dbReference type="ARBA" id="ARBA00023201"/>
    </source>
</evidence>
<feature type="domain" description="Cation/H+ exchanger transmembrane" evidence="11">
    <location>
        <begin position="12"/>
        <end position="442"/>
    </location>
</feature>
<evidence type="ECO:0000313" key="13">
    <source>
        <dbReference type="Proteomes" id="UP000436989"/>
    </source>
</evidence>
<keyword evidence="9" id="KW-0739">Sodium transport</keyword>
<dbReference type="PANTHER" id="PTHR10110">
    <property type="entry name" value="SODIUM/HYDROGEN EXCHANGER"/>
    <property type="match status" value="1"/>
</dbReference>
<keyword evidence="13" id="KW-1185">Reference proteome</keyword>
<dbReference type="InterPro" id="IPR018422">
    <property type="entry name" value="Cation/H_exchanger_CPA1"/>
</dbReference>
<comment type="caution">
    <text evidence="12">The sequence shown here is derived from an EMBL/GenBank/DDBJ whole genome shotgun (WGS) entry which is preliminary data.</text>
</comment>
<dbReference type="RefSeq" id="WP_156267582.1">
    <property type="nucleotide sequence ID" value="NZ_WOGU01000003.1"/>
</dbReference>
<keyword evidence="7" id="KW-0406">Ion transport</keyword>
<evidence type="ECO:0000256" key="1">
    <source>
        <dbReference type="ARBA" id="ARBA00004651"/>
    </source>
</evidence>
<evidence type="ECO:0000256" key="10">
    <source>
        <dbReference type="SAM" id="Phobius"/>
    </source>
</evidence>
<organism evidence="12 13">
    <name type="scientific">Kocuria sediminis</name>
    <dbReference type="NCBI Taxonomy" id="1038857"/>
    <lineage>
        <taxon>Bacteria</taxon>
        <taxon>Bacillati</taxon>
        <taxon>Actinomycetota</taxon>
        <taxon>Actinomycetes</taxon>
        <taxon>Micrococcales</taxon>
        <taxon>Micrococcaceae</taxon>
        <taxon>Kocuria</taxon>
    </lineage>
</organism>
<evidence type="ECO:0000256" key="3">
    <source>
        <dbReference type="ARBA" id="ARBA00022475"/>
    </source>
</evidence>
<dbReference type="AlphaFoldDB" id="A0A6N8GJD6"/>
<dbReference type="Proteomes" id="UP000436989">
    <property type="component" value="Unassembled WGS sequence"/>
</dbReference>
<keyword evidence="4 10" id="KW-0812">Transmembrane</keyword>
<dbReference type="GO" id="GO:0015385">
    <property type="term" value="F:sodium:proton antiporter activity"/>
    <property type="evidence" value="ECO:0007669"/>
    <property type="project" value="InterPro"/>
</dbReference>
<keyword evidence="3" id="KW-1003">Cell membrane</keyword>
<evidence type="ECO:0000256" key="4">
    <source>
        <dbReference type="ARBA" id="ARBA00022692"/>
    </source>
</evidence>
<feature type="transmembrane region" description="Helical" evidence="10">
    <location>
        <begin position="418"/>
        <end position="442"/>
    </location>
</feature>
<evidence type="ECO:0000259" key="11">
    <source>
        <dbReference type="Pfam" id="PF00999"/>
    </source>
</evidence>
<evidence type="ECO:0000256" key="7">
    <source>
        <dbReference type="ARBA" id="ARBA00023065"/>
    </source>
</evidence>
<keyword evidence="2" id="KW-0813">Transport</keyword>
<reference evidence="12 13" key="1">
    <citation type="submission" date="2019-12" db="EMBL/GenBank/DDBJ databases">
        <authorList>
            <person name="Shi Y."/>
        </authorList>
    </citation>
    <scope>NUCLEOTIDE SEQUENCE [LARGE SCALE GENOMIC DNA]</scope>
    <source>
        <strain evidence="12 13">JCM 17929</strain>
    </source>
</reference>
<feature type="transmembrane region" description="Helical" evidence="10">
    <location>
        <begin position="384"/>
        <end position="406"/>
    </location>
</feature>
<feature type="transmembrane region" description="Helical" evidence="10">
    <location>
        <begin position="80"/>
        <end position="105"/>
    </location>
</feature>
<evidence type="ECO:0000256" key="5">
    <source>
        <dbReference type="ARBA" id="ARBA00022989"/>
    </source>
</evidence>
<keyword evidence="6" id="KW-0915">Sodium</keyword>
<name>A0A6N8GJD6_9MICC</name>
<gene>
    <name evidence="12" type="ORF">GMA12_04355</name>
</gene>
<dbReference type="Pfam" id="PF00999">
    <property type="entry name" value="Na_H_Exchanger"/>
    <property type="match status" value="1"/>
</dbReference>
<accession>A0A6N8GJD6</accession>
<evidence type="ECO:0000256" key="2">
    <source>
        <dbReference type="ARBA" id="ARBA00022448"/>
    </source>
</evidence>
<dbReference type="PANTHER" id="PTHR10110:SF86">
    <property type="entry name" value="SODIUM_HYDROGEN EXCHANGER 7"/>
    <property type="match status" value="1"/>
</dbReference>
<dbReference type="GO" id="GO:0051453">
    <property type="term" value="P:regulation of intracellular pH"/>
    <property type="evidence" value="ECO:0007669"/>
    <property type="project" value="TreeGrafter"/>
</dbReference>
<dbReference type="InterPro" id="IPR006153">
    <property type="entry name" value="Cation/H_exchanger_TM"/>
</dbReference>
<dbReference type="Gene3D" id="6.10.140.1330">
    <property type="match status" value="1"/>
</dbReference>
<dbReference type="GO" id="GO:0098719">
    <property type="term" value="P:sodium ion import across plasma membrane"/>
    <property type="evidence" value="ECO:0007669"/>
    <property type="project" value="TreeGrafter"/>
</dbReference>
<sequence>MGMAVAGVLVVVLMVAVTGVSRRLGVAAPLLLVIVGLALSYAPGVPAVEVPHEWILTVVLPPLLYAAAIKVPVIDFRRNLGAITSLSVVLVLVSAVLTGLVLYALLPDLNLAAAIALGAVVSPPDAVAATSIGKRLGLPPRLVTVLEGEGLVNDATALVLLRSSLAVAAGTMSGVWGGVADFGYAVVVAVAVGLLVGVVTVLVRSKIHDPVLDTALSFVVPFLAFIPAEELGASGVLAVVVAGLYTGHRSASVLDAPARISDDVNWRTVQFLLENAVFLLMGLELRHLVENIDQDLLSIPHTVLIGLLITAVLIVVRVAWVFPLVLLLRRRAGRAERRTMRLWLGLDRTGERSTDPRQERRRRLRQRVYAQRRADLEQERREGLGWRGAVVLGWSGMRGVVTLAAAQSLPNSVPYREQLVLIAFTVAVTTLLLQGGTLPALIRALGIRGIDTTADLRESAALFDEIADAGLRVLDAPDAVLGADAAVDPDVVERVRQDTFLRSESTWERAHAREAKDAPTPHYQYRQLRLAVVREEREALLTARRQGKYPSRILADAQRVLDVEEARLRPRSTGH</sequence>